<keyword evidence="5 6" id="KW-0472">Membrane</keyword>
<protein>
    <submittedName>
        <fullName evidence="7">LysE family transporter</fullName>
    </submittedName>
</protein>
<comment type="subcellular location">
    <subcellularLocation>
        <location evidence="1">Cell membrane</location>
        <topology evidence="1">Multi-pass membrane protein</topology>
    </subcellularLocation>
</comment>
<evidence type="ECO:0000313" key="7">
    <source>
        <dbReference type="EMBL" id="QNR25808.1"/>
    </source>
</evidence>
<feature type="transmembrane region" description="Helical" evidence="6">
    <location>
        <begin position="69"/>
        <end position="87"/>
    </location>
</feature>
<dbReference type="PANTHER" id="PTHR30086">
    <property type="entry name" value="ARGININE EXPORTER PROTEIN ARGO"/>
    <property type="match status" value="1"/>
</dbReference>
<dbReference type="RefSeq" id="WP_210760333.1">
    <property type="nucleotide sequence ID" value="NZ_CP060139.1"/>
</dbReference>
<accession>A0A7H0VJB0</accession>
<evidence type="ECO:0000313" key="8">
    <source>
        <dbReference type="Proteomes" id="UP000516305"/>
    </source>
</evidence>
<evidence type="ECO:0000256" key="2">
    <source>
        <dbReference type="ARBA" id="ARBA00022475"/>
    </source>
</evidence>
<dbReference type="EMBL" id="CP060139">
    <property type="protein sequence ID" value="QNR25808.1"/>
    <property type="molecule type" value="Genomic_DNA"/>
</dbReference>
<feature type="transmembrane region" description="Helical" evidence="6">
    <location>
        <begin position="37"/>
        <end position="57"/>
    </location>
</feature>
<keyword evidence="2" id="KW-1003">Cell membrane</keyword>
<feature type="transmembrane region" description="Helical" evidence="6">
    <location>
        <begin position="6"/>
        <end position="25"/>
    </location>
</feature>
<evidence type="ECO:0000256" key="1">
    <source>
        <dbReference type="ARBA" id="ARBA00004651"/>
    </source>
</evidence>
<feature type="transmembrane region" description="Helical" evidence="6">
    <location>
        <begin position="108"/>
        <end position="133"/>
    </location>
</feature>
<dbReference type="GO" id="GO:0015171">
    <property type="term" value="F:amino acid transmembrane transporter activity"/>
    <property type="evidence" value="ECO:0007669"/>
    <property type="project" value="TreeGrafter"/>
</dbReference>
<evidence type="ECO:0000256" key="4">
    <source>
        <dbReference type="ARBA" id="ARBA00022989"/>
    </source>
</evidence>
<dbReference type="PANTHER" id="PTHR30086:SF20">
    <property type="entry name" value="ARGININE EXPORTER PROTEIN ARGO-RELATED"/>
    <property type="match status" value="1"/>
</dbReference>
<dbReference type="Pfam" id="PF01810">
    <property type="entry name" value="LysE"/>
    <property type="match status" value="1"/>
</dbReference>
<feature type="transmembrane region" description="Helical" evidence="6">
    <location>
        <begin position="185"/>
        <end position="202"/>
    </location>
</feature>
<evidence type="ECO:0000256" key="3">
    <source>
        <dbReference type="ARBA" id="ARBA00022692"/>
    </source>
</evidence>
<reference evidence="7 8" key="1">
    <citation type="submission" date="2020-08" db="EMBL/GenBank/DDBJ databases">
        <title>Croceimicrobium hydrocarbonivorans gen. nov., sp. nov., a novel marine bacterium isolated from a bacterial consortium that degrades polyethylene terephthalate.</title>
        <authorList>
            <person name="Liu R."/>
        </authorList>
    </citation>
    <scope>NUCLEOTIDE SEQUENCE [LARGE SCALE GENOMIC DNA]</scope>
    <source>
        <strain evidence="7 8">A20-9</strain>
    </source>
</reference>
<gene>
    <name evidence="7" type="ORF">H4K34_08180</name>
</gene>
<organism evidence="7 8">
    <name type="scientific">Croceimicrobium hydrocarbonivorans</name>
    <dbReference type="NCBI Taxonomy" id="2761580"/>
    <lineage>
        <taxon>Bacteria</taxon>
        <taxon>Pseudomonadati</taxon>
        <taxon>Bacteroidota</taxon>
        <taxon>Flavobacteriia</taxon>
        <taxon>Flavobacteriales</taxon>
        <taxon>Owenweeksiaceae</taxon>
        <taxon>Croceimicrobium</taxon>
    </lineage>
</organism>
<name>A0A7H0VJB0_9FLAO</name>
<keyword evidence="3 6" id="KW-0812">Transmembrane</keyword>
<dbReference type="AlphaFoldDB" id="A0A7H0VJB0"/>
<keyword evidence="4 6" id="KW-1133">Transmembrane helix</keyword>
<evidence type="ECO:0000256" key="5">
    <source>
        <dbReference type="ARBA" id="ARBA00023136"/>
    </source>
</evidence>
<dbReference type="Proteomes" id="UP000516305">
    <property type="component" value="Chromosome"/>
</dbReference>
<keyword evidence="8" id="KW-1185">Reference proteome</keyword>
<sequence>MEILYAFPLGLSLSFAAGPIFFVIIETSISKGKAAALSLDIGAVLADICFILLAYFGSRPLLENLKSNLWIGIGSGLAVMAFGAYYLRKSSNQSQFNSTLKLDTKGLLLVKGFLLNFLNIGVLLFWLATTVTIGNLVDNEPRRMVLFYATTIGVYLSIDFLKIYFASRFKEKLAGKGMRIIEKGISLILIGFGLFIALRAIWT</sequence>
<evidence type="ECO:0000256" key="6">
    <source>
        <dbReference type="SAM" id="Phobius"/>
    </source>
</evidence>
<dbReference type="KEGG" id="chyd:H4K34_08180"/>
<feature type="transmembrane region" description="Helical" evidence="6">
    <location>
        <begin position="145"/>
        <end position="165"/>
    </location>
</feature>
<dbReference type="GO" id="GO:0005886">
    <property type="term" value="C:plasma membrane"/>
    <property type="evidence" value="ECO:0007669"/>
    <property type="project" value="UniProtKB-SubCell"/>
</dbReference>
<dbReference type="InterPro" id="IPR001123">
    <property type="entry name" value="LeuE-type"/>
</dbReference>
<proteinExistence type="predicted"/>